<dbReference type="Gene3D" id="3.40.50.300">
    <property type="entry name" value="P-loop containing nucleotide triphosphate hydrolases"/>
    <property type="match status" value="1"/>
</dbReference>
<dbReference type="InterPro" id="IPR051451">
    <property type="entry name" value="PhoH2-like"/>
</dbReference>
<protein>
    <submittedName>
        <fullName evidence="4">Uncharacterized protein</fullName>
    </submittedName>
</protein>
<dbReference type="SUPFAM" id="SSF88723">
    <property type="entry name" value="PIN domain-like"/>
    <property type="match status" value="1"/>
</dbReference>
<dbReference type="Pfam" id="PF02562">
    <property type="entry name" value="PhoH"/>
    <property type="match status" value="1"/>
</dbReference>
<dbReference type="CDD" id="cd09883">
    <property type="entry name" value="PIN_VapC_PhoHL-ATPase"/>
    <property type="match status" value="1"/>
</dbReference>
<evidence type="ECO:0000313" key="4">
    <source>
        <dbReference type="EMBL" id="CAD7232311.1"/>
    </source>
</evidence>
<dbReference type="GO" id="GO:0005829">
    <property type="term" value="C:cytosol"/>
    <property type="evidence" value="ECO:0007669"/>
    <property type="project" value="TreeGrafter"/>
</dbReference>
<gene>
    <name evidence="4" type="ORF">CTOB1V02_LOCUS10147</name>
</gene>
<dbReference type="InterPro" id="IPR027417">
    <property type="entry name" value="P-loop_NTPase"/>
</dbReference>
<dbReference type="SUPFAM" id="SSF52540">
    <property type="entry name" value="P-loop containing nucleoside triphosphate hydrolases"/>
    <property type="match status" value="1"/>
</dbReference>
<sequence length="352" mass="39951">MKKIFVLDTSVIIFDHNSILNFDEHDVVIPITVLEELDNFKKGNDTKNFEAREFIRFLDKHSQEQNIQDWIPLPGKGKGSFKIVLNSNGIDQSAVDVYASNTMDNKILNAALFIQEKEKERQTILVTKDVNLRLKAKALGLRAEDYETGKVKDVENLTESIQTVENFMAGTGKTLLALAGALCCKKDYKQIYLARPIVPLSNKDIGYLPGDIKSKIDPYMQPLWDNLKFIQNQYDEKDKEYKSLTQMVDTEKLMITPLAYIRGRSLSGVIFIVDEAQNLTPHEIKTIITRAGENSKMVFTGDIRQIDTPYLDEQSNGLSYLVDKVKGQKLFSHVQLVKGERSELANLANELL</sequence>
<dbReference type="GO" id="GO:0005524">
    <property type="term" value="F:ATP binding"/>
    <property type="evidence" value="ECO:0007669"/>
    <property type="project" value="UniProtKB-KW"/>
</dbReference>
<accession>A0A7R8WNW4</accession>
<dbReference type="Pfam" id="PF13638">
    <property type="entry name" value="PIN_4"/>
    <property type="match status" value="1"/>
</dbReference>
<evidence type="ECO:0000256" key="2">
    <source>
        <dbReference type="ARBA" id="ARBA00022840"/>
    </source>
</evidence>
<dbReference type="OrthoDB" id="5358at2759"/>
<dbReference type="EMBL" id="OB664504">
    <property type="protein sequence ID" value="CAD7232311.1"/>
    <property type="molecule type" value="Genomic_DNA"/>
</dbReference>
<organism evidence="4">
    <name type="scientific">Cyprideis torosa</name>
    <dbReference type="NCBI Taxonomy" id="163714"/>
    <lineage>
        <taxon>Eukaryota</taxon>
        <taxon>Metazoa</taxon>
        <taxon>Ecdysozoa</taxon>
        <taxon>Arthropoda</taxon>
        <taxon>Crustacea</taxon>
        <taxon>Oligostraca</taxon>
        <taxon>Ostracoda</taxon>
        <taxon>Podocopa</taxon>
        <taxon>Podocopida</taxon>
        <taxon>Cytherocopina</taxon>
        <taxon>Cytheroidea</taxon>
        <taxon>Cytherideidae</taxon>
        <taxon>Cyprideis</taxon>
    </lineage>
</organism>
<dbReference type="AlphaFoldDB" id="A0A7R8WNW4"/>
<keyword evidence="1" id="KW-0547">Nucleotide-binding</keyword>
<dbReference type="InterPro" id="IPR003714">
    <property type="entry name" value="PhoH"/>
</dbReference>
<reference evidence="4" key="1">
    <citation type="submission" date="2020-11" db="EMBL/GenBank/DDBJ databases">
        <authorList>
            <person name="Tran Van P."/>
        </authorList>
    </citation>
    <scope>NUCLEOTIDE SEQUENCE</scope>
</reference>
<dbReference type="InterPro" id="IPR029060">
    <property type="entry name" value="PIN-like_dom_sf"/>
</dbReference>
<dbReference type="Gene3D" id="3.40.50.1010">
    <property type="entry name" value="5'-nuclease"/>
    <property type="match status" value="1"/>
</dbReference>
<comment type="similarity">
    <text evidence="3">In the N-terminal section; belongs to the PINc/VapC protein family.</text>
</comment>
<dbReference type="PANTHER" id="PTHR30473">
    <property type="entry name" value="PROTEIN PHOH"/>
    <property type="match status" value="1"/>
</dbReference>
<keyword evidence="2" id="KW-0067">ATP-binding</keyword>
<evidence type="ECO:0000256" key="3">
    <source>
        <dbReference type="ARBA" id="ARBA00046345"/>
    </source>
</evidence>
<dbReference type="SMART" id="SM00670">
    <property type="entry name" value="PINc"/>
    <property type="match status" value="1"/>
</dbReference>
<dbReference type="InterPro" id="IPR002716">
    <property type="entry name" value="PIN_dom"/>
</dbReference>
<name>A0A7R8WNW4_9CRUS</name>
<proteinExistence type="inferred from homology"/>
<dbReference type="PANTHER" id="PTHR30473:SF2">
    <property type="entry name" value="PIN DOMAIN-CONTAINING PROTEIN"/>
    <property type="match status" value="1"/>
</dbReference>
<evidence type="ECO:0000256" key="1">
    <source>
        <dbReference type="ARBA" id="ARBA00022741"/>
    </source>
</evidence>